<dbReference type="Proteomes" id="UP000070513">
    <property type="component" value="Unassembled WGS sequence"/>
</dbReference>
<gene>
    <name evidence="1" type="ORF">AU378_13360</name>
</gene>
<accession>A0A135WER5</accession>
<name>A0A135WER5_9FLAO</name>
<evidence type="ECO:0008006" key="3">
    <source>
        <dbReference type="Google" id="ProtNLM"/>
    </source>
</evidence>
<dbReference type="OrthoDB" id="277821at2"/>
<organism evidence="1 2">
    <name type="scientific">Chryseobacterium kwangjuense</name>
    <dbReference type="NCBI Taxonomy" id="267125"/>
    <lineage>
        <taxon>Bacteria</taxon>
        <taxon>Pseudomonadati</taxon>
        <taxon>Bacteroidota</taxon>
        <taxon>Flavobacteriia</taxon>
        <taxon>Flavobacteriales</taxon>
        <taxon>Weeksellaceae</taxon>
        <taxon>Chryseobacterium group</taxon>
        <taxon>Chryseobacterium</taxon>
    </lineage>
</organism>
<sequence length="216" mass="24165">MKNLLLLFSIAFLLTACEKGKTASEKSSSGTDSASAKEWKPVDSAAAMKAWMEYSTPGEMQKTLAASDGNWTGTTTTWMENGGKPVTSQSECTNKMILGGRYQHSMYKGNFMGMPFEGMSIMGYDNTKKKFVSTWVDNMGTGIMHAEGDWNSSKKSIELKGKMTDPARPGEECDFREVYTFTDANNHMMEMYGPDSKTGKEYKTMEIKFTRKKQNR</sequence>
<dbReference type="Pfam" id="PF07617">
    <property type="entry name" value="DUF1579"/>
    <property type="match status" value="1"/>
</dbReference>
<dbReference type="AlphaFoldDB" id="A0A135WER5"/>
<evidence type="ECO:0000313" key="1">
    <source>
        <dbReference type="EMBL" id="KXH83387.1"/>
    </source>
</evidence>
<comment type="caution">
    <text evidence="1">The sequence shown here is derived from an EMBL/GenBank/DDBJ whole genome shotgun (WGS) entry which is preliminary data.</text>
</comment>
<proteinExistence type="predicted"/>
<dbReference type="PROSITE" id="PS51257">
    <property type="entry name" value="PROKAR_LIPOPROTEIN"/>
    <property type="match status" value="1"/>
</dbReference>
<reference evidence="2" key="1">
    <citation type="submission" date="2015-12" db="EMBL/GenBank/DDBJ databases">
        <title>Genome sequence of a biocontrol rhizobacterium Chryseobacterium kwangjuense strain KJ1R5 isolated from pepper (Capsicum annuum L.).</title>
        <authorList>
            <person name="Jeong J.-J."/>
            <person name="Park H."/>
            <person name="Mannaa M."/>
            <person name="Sang M.K."/>
            <person name="Choi I.-G."/>
            <person name="Kim K.D."/>
        </authorList>
    </citation>
    <scope>NUCLEOTIDE SEQUENCE [LARGE SCALE GENOMIC DNA]</scope>
    <source>
        <strain evidence="2">KJ1R5</strain>
    </source>
</reference>
<dbReference type="EMBL" id="LPUR01000011">
    <property type="protein sequence ID" value="KXH83387.1"/>
    <property type="molecule type" value="Genomic_DNA"/>
</dbReference>
<dbReference type="RefSeq" id="WP_062651845.1">
    <property type="nucleotide sequence ID" value="NZ_LPUR01000011.1"/>
</dbReference>
<evidence type="ECO:0000313" key="2">
    <source>
        <dbReference type="Proteomes" id="UP000070513"/>
    </source>
</evidence>
<reference evidence="1 2" key="2">
    <citation type="journal article" date="2016" name="Genome Announc.">
        <title>Draft Genome Sequence of a Biocontrol Rhizobacterium, Chryseobacterium kwangjuense Strain KJ1R5, Isolated from Pepper (Capsicum annuum).</title>
        <authorList>
            <person name="Jeong J.J."/>
            <person name="Park H."/>
            <person name="Park B.H."/>
            <person name="Mannaa M."/>
            <person name="Sang M.K."/>
            <person name="Choi I.G."/>
            <person name="Kim K.D."/>
        </authorList>
    </citation>
    <scope>NUCLEOTIDE SEQUENCE [LARGE SCALE GENOMIC DNA]</scope>
    <source>
        <strain evidence="1 2">KJ1R5</strain>
    </source>
</reference>
<protein>
    <recommendedName>
        <fullName evidence="3">DUF1579 domain-containing protein</fullName>
    </recommendedName>
</protein>
<dbReference type="InterPro" id="IPR011473">
    <property type="entry name" value="DUF1579"/>
</dbReference>